<evidence type="ECO:0000313" key="3">
    <source>
        <dbReference type="Proteomes" id="UP000693946"/>
    </source>
</evidence>
<feature type="compositionally biased region" description="Basic and acidic residues" evidence="1">
    <location>
        <begin position="91"/>
        <end position="112"/>
    </location>
</feature>
<gene>
    <name evidence="2" type="ORF">JOB18_010509</name>
</gene>
<dbReference type="EMBL" id="JAGKHQ010000011">
    <property type="protein sequence ID" value="KAG7504506.1"/>
    <property type="molecule type" value="Genomic_DNA"/>
</dbReference>
<evidence type="ECO:0000313" key="2">
    <source>
        <dbReference type="EMBL" id="KAG7504506.1"/>
    </source>
</evidence>
<organism evidence="2 3">
    <name type="scientific">Solea senegalensis</name>
    <name type="common">Senegalese sole</name>
    <dbReference type="NCBI Taxonomy" id="28829"/>
    <lineage>
        <taxon>Eukaryota</taxon>
        <taxon>Metazoa</taxon>
        <taxon>Chordata</taxon>
        <taxon>Craniata</taxon>
        <taxon>Vertebrata</taxon>
        <taxon>Euteleostomi</taxon>
        <taxon>Actinopterygii</taxon>
        <taxon>Neopterygii</taxon>
        <taxon>Teleostei</taxon>
        <taxon>Neoteleostei</taxon>
        <taxon>Acanthomorphata</taxon>
        <taxon>Carangaria</taxon>
        <taxon>Pleuronectiformes</taxon>
        <taxon>Pleuronectoidei</taxon>
        <taxon>Soleidae</taxon>
        <taxon>Solea</taxon>
    </lineage>
</organism>
<dbReference type="AlphaFoldDB" id="A0AAV6RGF3"/>
<protein>
    <submittedName>
        <fullName evidence="2">Uncharacterized protein</fullName>
    </submittedName>
</protein>
<reference evidence="2 3" key="1">
    <citation type="journal article" date="2021" name="Sci. Rep.">
        <title>Chromosome anchoring in Senegalese sole (Solea senegalensis) reveals sex-associated markers and genome rearrangements in flatfish.</title>
        <authorList>
            <person name="Guerrero-Cozar I."/>
            <person name="Gomez-Garrido J."/>
            <person name="Berbel C."/>
            <person name="Martinez-Blanch J.F."/>
            <person name="Alioto T."/>
            <person name="Claros M.G."/>
            <person name="Gagnaire P.A."/>
            <person name="Manchado M."/>
        </authorList>
    </citation>
    <scope>NUCLEOTIDE SEQUENCE [LARGE SCALE GENOMIC DNA]</scope>
    <source>
        <strain evidence="2">Sse05_10M</strain>
    </source>
</reference>
<evidence type="ECO:0000256" key="1">
    <source>
        <dbReference type="SAM" id="MobiDB-lite"/>
    </source>
</evidence>
<keyword evidence="3" id="KW-1185">Reference proteome</keyword>
<feature type="region of interest" description="Disordered" evidence="1">
    <location>
        <begin position="90"/>
        <end position="112"/>
    </location>
</feature>
<comment type="caution">
    <text evidence="2">The sequence shown here is derived from an EMBL/GenBank/DDBJ whole genome shotgun (WGS) entry which is preliminary data.</text>
</comment>
<sequence length="112" mass="12131">MVSPGTFNLTLMWFRTGLAHAHRKGDTAQLFQARPHSGDDGQSSSSCTISLCQDGDEHLSTLPGSLPDPSPQTSVLSVIVRPRAIELSQRPSHDAFHLIRGKEVDKSPNDPS</sequence>
<name>A0AAV6RGF3_SOLSE</name>
<accession>A0AAV6RGF3</accession>
<proteinExistence type="predicted"/>
<dbReference type="Proteomes" id="UP000693946">
    <property type="component" value="Linkage Group LG19"/>
</dbReference>